<dbReference type="GO" id="GO:0008270">
    <property type="term" value="F:zinc ion binding"/>
    <property type="evidence" value="ECO:0007669"/>
    <property type="project" value="UniProtKB-KW"/>
</dbReference>
<evidence type="ECO:0000313" key="16">
    <source>
        <dbReference type="EMBL" id="KAK4463831.1"/>
    </source>
</evidence>
<accession>A0AAV9HVJ6</accession>
<keyword evidence="7" id="KW-0863">Zinc-finger</keyword>
<dbReference type="Gene3D" id="3.30.450.20">
    <property type="entry name" value="PAS domain"/>
    <property type="match status" value="1"/>
</dbReference>
<dbReference type="GO" id="GO:0009881">
    <property type="term" value="F:photoreceptor activity"/>
    <property type="evidence" value="ECO:0007669"/>
    <property type="project" value="UniProtKB-KW"/>
</dbReference>
<keyword evidence="10" id="KW-0805">Transcription regulation</keyword>
<keyword evidence="5" id="KW-0479">Metal-binding</keyword>
<evidence type="ECO:0000256" key="4">
    <source>
        <dbReference type="ARBA" id="ARBA00022643"/>
    </source>
</evidence>
<evidence type="ECO:0000256" key="13">
    <source>
        <dbReference type="ARBA" id="ARBA00023163"/>
    </source>
</evidence>
<evidence type="ECO:0000256" key="11">
    <source>
        <dbReference type="ARBA" id="ARBA00023125"/>
    </source>
</evidence>
<keyword evidence="14" id="KW-0675">Receptor</keyword>
<evidence type="ECO:0000256" key="10">
    <source>
        <dbReference type="ARBA" id="ARBA00023015"/>
    </source>
</evidence>
<dbReference type="GO" id="GO:0005634">
    <property type="term" value="C:nucleus"/>
    <property type="evidence" value="ECO:0007669"/>
    <property type="project" value="TreeGrafter"/>
</dbReference>
<dbReference type="NCBIfam" id="TIGR00229">
    <property type="entry name" value="sensory_box"/>
    <property type="match status" value="1"/>
</dbReference>
<dbReference type="SUPFAM" id="SSF55785">
    <property type="entry name" value="PYP-like sensor domain (PAS domain)"/>
    <property type="match status" value="1"/>
</dbReference>
<dbReference type="GO" id="GO:0003677">
    <property type="term" value="F:DNA binding"/>
    <property type="evidence" value="ECO:0007669"/>
    <property type="project" value="UniProtKB-KW"/>
</dbReference>
<gene>
    <name evidence="16" type="ORF">QBC42DRAFT_59102</name>
</gene>
<keyword evidence="8" id="KW-0862">Zinc</keyword>
<evidence type="ECO:0000256" key="3">
    <source>
        <dbReference type="ARBA" id="ARBA00022630"/>
    </source>
</evidence>
<dbReference type="InterPro" id="IPR000014">
    <property type="entry name" value="PAS"/>
</dbReference>
<dbReference type="Pfam" id="PF13426">
    <property type="entry name" value="PAS_9"/>
    <property type="match status" value="1"/>
</dbReference>
<dbReference type="FunFam" id="3.30.450.20:FF:000064">
    <property type="entry name" value="Vivid PAS protein VVD"/>
    <property type="match status" value="1"/>
</dbReference>
<dbReference type="InterPro" id="IPR035965">
    <property type="entry name" value="PAS-like_dom_sf"/>
</dbReference>
<keyword evidence="13" id="KW-0804">Transcription</keyword>
<evidence type="ECO:0000256" key="9">
    <source>
        <dbReference type="ARBA" id="ARBA00022991"/>
    </source>
</evidence>
<protein>
    <submittedName>
        <fullName evidence="16">PAS domain-containing protein</fullName>
    </submittedName>
</protein>
<evidence type="ECO:0000256" key="7">
    <source>
        <dbReference type="ARBA" id="ARBA00022771"/>
    </source>
</evidence>
<organism evidence="16 17">
    <name type="scientific">Cladorrhinum samala</name>
    <dbReference type="NCBI Taxonomy" id="585594"/>
    <lineage>
        <taxon>Eukaryota</taxon>
        <taxon>Fungi</taxon>
        <taxon>Dikarya</taxon>
        <taxon>Ascomycota</taxon>
        <taxon>Pezizomycotina</taxon>
        <taxon>Sordariomycetes</taxon>
        <taxon>Sordariomycetidae</taxon>
        <taxon>Sordariales</taxon>
        <taxon>Podosporaceae</taxon>
        <taxon>Cladorrhinum</taxon>
    </lineage>
</organism>
<proteinExistence type="predicted"/>
<dbReference type="PANTHER" id="PTHR47429">
    <property type="entry name" value="PROTEIN TWIN LOV 1"/>
    <property type="match status" value="1"/>
</dbReference>
<evidence type="ECO:0000256" key="12">
    <source>
        <dbReference type="ARBA" id="ARBA00023159"/>
    </source>
</evidence>
<keyword evidence="11" id="KW-0238">DNA-binding</keyword>
<evidence type="ECO:0000256" key="6">
    <source>
        <dbReference type="ARBA" id="ARBA00022737"/>
    </source>
</evidence>
<keyword evidence="6" id="KW-0677">Repeat</keyword>
<comment type="caution">
    <text evidence="16">The sequence shown here is derived from an EMBL/GenBank/DDBJ whole genome shotgun (WGS) entry which is preliminary data.</text>
</comment>
<keyword evidence="1" id="KW-0600">Photoreceptor protein</keyword>
<evidence type="ECO:0000259" key="15">
    <source>
        <dbReference type="PROSITE" id="PS50112"/>
    </source>
</evidence>
<keyword evidence="3" id="KW-0285">Flavoprotein</keyword>
<feature type="domain" description="PAS" evidence="15">
    <location>
        <begin position="82"/>
        <end position="143"/>
    </location>
</feature>
<reference evidence="16" key="1">
    <citation type="journal article" date="2023" name="Mol. Phylogenet. Evol.">
        <title>Genome-scale phylogeny and comparative genomics of the fungal order Sordariales.</title>
        <authorList>
            <person name="Hensen N."/>
            <person name="Bonometti L."/>
            <person name="Westerberg I."/>
            <person name="Brannstrom I.O."/>
            <person name="Guillou S."/>
            <person name="Cros-Aarteil S."/>
            <person name="Calhoun S."/>
            <person name="Haridas S."/>
            <person name="Kuo A."/>
            <person name="Mondo S."/>
            <person name="Pangilinan J."/>
            <person name="Riley R."/>
            <person name="LaButti K."/>
            <person name="Andreopoulos B."/>
            <person name="Lipzen A."/>
            <person name="Chen C."/>
            <person name="Yan M."/>
            <person name="Daum C."/>
            <person name="Ng V."/>
            <person name="Clum A."/>
            <person name="Steindorff A."/>
            <person name="Ohm R.A."/>
            <person name="Martin F."/>
            <person name="Silar P."/>
            <person name="Natvig D.O."/>
            <person name="Lalanne C."/>
            <person name="Gautier V."/>
            <person name="Ament-Velasquez S.L."/>
            <person name="Kruys A."/>
            <person name="Hutchinson M.I."/>
            <person name="Powell A.J."/>
            <person name="Barry K."/>
            <person name="Miller A.N."/>
            <person name="Grigoriev I.V."/>
            <person name="Debuchy R."/>
            <person name="Gladieux P."/>
            <person name="Hiltunen Thoren M."/>
            <person name="Johannesson H."/>
        </authorList>
    </citation>
    <scope>NUCLEOTIDE SEQUENCE</scope>
    <source>
        <strain evidence="16">PSN324</strain>
    </source>
</reference>
<dbReference type="EMBL" id="MU864955">
    <property type="protein sequence ID" value="KAK4463831.1"/>
    <property type="molecule type" value="Genomic_DNA"/>
</dbReference>
<evidence type="ECO:0000256" key="8">
    <source>
        <dbReference type="ARBA" id="ARBA00022833"/>
    </source>
</evidence>
<evidence type="ECO:0000313" key="17">
    <source>
        <dbReference type="Proteomes" id="UP001321749"/>
    </source>
</evidence>
<sequence length="184" mass="20873">MSSQPNPWEGCALEQFSGRHLTEEAYDPTGIIYSGLYSLTGYDVMDILISLHSRPNPQVDIGPVDTSCPIIICSLMQEDQPIVYASPSFLELTGYTMNEVLNRNCRFLQAPDGRVNSKSARKYVDEKTVKKMRKAVERNAELQVKVRNFKKNGQPFINYLTMIPIMYKSNVYNYSIGFQGEAPE</sequence>
<dbReference type="AlphaFoldDB" id="A0AAV9HVJ6"/>
<keyword evidence="2" id="KW-0716">Sensory transduction</keyword>
<keyword evidence="9" id="KW-0157">Chromophore</keyword>
<evidence type="ECO:0000256" key="14">
    <source>
        <dbReference type="ARBA" id="ARBA00023170"/>
    </source>
</evidence>
<dbReference type="CDD" id="cd00130">
    <property type="entry name" value="PAS"/>
    <property type="match status" value="1"/>
</dbReference>
<dbReference type="PROSITE" id="PS50112">
    <property type="entry name" value="PAS"/>
    <property type="match status" value="1"/>
</dbReference>
<keyword evidence="12" id="KW-0010">Activator</keyword>
<dbReference type="PANTHER" id="PTHR47429:SF7">
    <property type="entry name" value="GATA-FACTOR"/>
    <property type="match status" value="1"/>
</dbReference>
<name>A0AAV9HVJ6_9PEZI</name>
<dbReference type="Proteomes" id="UP001321749">
    <property type="component" value="Unassembled WGS sequence"/>
</dbReference>
<evidence type="ECO:0000256" key="1">
    <source>
        <dbReference type="ARBA" id="ARBA00022543"/>
    </source>
</evidence>
<keyword evidence="17" id="KW-1185">Reference proteome</keyword>
<evidence type="ECO:0000256" key="5">
    <source>
        <dbReference type="ARBA" id="ARBA00022723"/>
    </source>
</evidence>
<evidence type="ECO:0000256" key="2">
    <source>
        <dbReference type="ARBA" id="ARBA00022606"/>
    </source>
</evidence>
<reference evidence="16" key="2">
    <citation type="submission" date="2023-06" db="EMBL/GenBank/DDBJ databases">
        <authorList>
            <consortium name="Lawrence Berkeley National Laboratory"/>
            <person name="Mondo S.J."/>
            <person name="Hensen N."/>
            <person name="Bonometti L."/>
            <person name="Westerberg I."/>
            <person name="Brannstrom I.O."/>
            <person name="Guillou S."/>
            <person name="Cros-Aarteil S."/>
            <person name="Calhoun S."/>
            <person name="Haridas S."/>
            <person name="Kuo A."/>
            <person name="Pangilinan J."/>
            <person name="Riley R."/>
            <person name="Labutti K."/>
            <person name="Andreopoulos B."/>
            <person name="Lipzen A."/>
            <person name="Chen C."/>
            <person name="Yanf M."/>
            <person name="Daum C."/>
            <person name="Ng V."/>
            <person name="Clum A."/>
            <person name="Steindorff A."/>
            <person name="Ohm R."/>
            <person name="Martin F."/>
            <person name="Silar P."/>
            <person name="Natvig D."/>
            <person name="Lalanne C."/>
            <person name="Gautier V."/>
            <person name="Ament-Velasquez S.L."/>
            <person name="Kruys A."/>
            <person name="Hutchinson M.I."/>
            <person name="Powell A.J."/>
            <person name="Barry K."/>
            <person name="Miller A.N."/>
            <person name="Grigoriev I.V."/>
            <person name="Debuchy R."/>
            <person name="Gladieux P."/>
            <person name="Thoren M.H."/>
            <person name="Johannesson H."/>
        </authorList>
    </citation>
    <scope>NUCLEOTIDE SEQUENCE</scope>
    <source>
        <strain evidence="16">PSN324</strain>
    </source>
</reference>
<keyword evidence="4" id="KW-0288">FMN</keyword>